<reference evidence="2" key="2">
    <citation type="journal article" date="2007" name="Science">
        <title>Draft genome sequence of the sexually transmitted pathogen Trichomonas vaginalis.</title>
        <authorList>
            <person name="Carlton J.M."/>
            <person name="Hirt R.P."/>
            <person name="Silva J.C."/>
            <person name="Delcher A.L."/>
            <person name="Schatz M."/>
            <person name="Zhao Q."/>
            <person name="Wortman J.R."/>
            <person name="Bidwell S.L."/>
            <person name="Alsmark U.C.M."/>
            <person name="Besteiro S."/>
            <person name="Sicheritz-Ponten T."/>
            <person name="Noel C.J."/>
            <person name="Dacks J.B."/>
            <person name="Foster P.G."/>
            <person name="Simillion C."/>
            <person name="Van de Peer Y."/>
            <person name="Miranda-Saavedra D."/>
            <person name="Barton G.J."/>
            <person name="Westrop G.D."/>
            <person name="Mueller S."/>
            <person name="Dessi D."/>
            <person name="Fiori P.L."/>
            <person name="Ren Q."/>
            <person name="Paulsen I."/>
            <person name="Zhang H."/>
            <person name="Bastida-Corcuera F.D."/>
            <person name="Simoes-Barbosa A."/>
            <person name="Brown M.T."/>
            <person name="Hayes R.D."/>
            <person name="Mukherjee M."/>
            <person name="Okumura C.Y."/>
            <person name="Schneider R."/>
            <person name="Smith A.J."/>
            <person name="Vanacova S."/>
            <person name="Villalvazo M."/>
            <person name="Haas B.J."/>
            <person name="Pertea M."/>
            <person name="Feldblyum T.V."/>
            <person name="Utterback T.R."/>
            <person name="Shu C.L."/>
            <person name="Osoegawa K."/>
            <person name="de Jong P.J."/>
            <person name="Hrdy I."/>
            <person name="Horvathova L."/>
            <person name="Zubacova Z."/>
            <person name="Dolezal P."/>
            <person name="Malik S.B."/>
            <person name="Logsdon J.M. Jr."/>
            <person name="Henze K."/>
            <person name="Gupta A."/>
            <person name="Wang C.C."/>
            <person name="Dunne R.L."/>
            <person name="Upcroft J.A."/>
            <person name="Upcroft P."/>
            <person name="White O."/>
            <person name="Salzberg S.L."/>
            <person name="Tang P."/>
            <person name="Chiu C.-H."/>
            <person name="Lee Y.-S."/>
            <person name="Embley T.M."/>
            <person name="Coombs G.H."/>
            <person name="Mottram J.C."/>
            <person name="Tachezy J."/>
            <person name="Fraser-Liggett C.M."/>
            <person name="Johnson P.J."/>
        </authorList>
    </citation>
    <scope>NUCLEOTIDE SEQUENCE [LARGE SCALE GENOMIC DNA]</scope>
    <source>
        <strain evidence="2">G3</strain>
    </source>
</reference>
<proteinExistence type="predicted"/>
<evidence type="ECO:0000313" key="3">
    <source>
        <dbReference type="Proteomes" id="UP000001542"/>
    </source>
</evidence>
<dbReference type="VEuPathDB" id="TrichDB:TVAGG3_0228030"/>
<evidence type="ECO:0000256" key="1">
    <source>
        <dbReference type="SAM" id="Phobius"/>
    </source>
</evidence>
<dbReference type="SUPFAM" id="SSF51126">
    <property type="entry name" value="Pectin lyase-like"/>
    <property type="match status" value="1"/>
</dbReference>
<reference evidence="2" key="1">
    <citation type="submission" date="2006-10" db="EMBL/GenBank/DDBJ databases">
        <authorList>
            <person name="Amadeo P."/>
            <person name="Zhao Q."/>
            <person name="Wortman J."/>
            <person name="Fraser-Liggett C."/>
            <person name="Carlton J."/>
        </authorList>
    </citation>
    <scope>NUCLEOTIDE SEQUENCE</scope>
    <source>
        <strain evidence="2">G3</strain>
    </source>
</reference>
<name>A2E4W0_TRIV3</name>
<protein>
    <submittedName>
        <fullName evidence="2">Uncharacterized protein</fullName>
    </submittedName>
</protein>
<feature type="transmembrane region" description="Helical" evidence="1">
    <location>
        <begin position="326"/>
        <end position="348"/>
    </location>
</feature>
<organism evidence="2 3">
    <name type="scientific">Trichomonas vaginalis (strain ATCC PRA-98 / G3)</name>
    <dbReference type="NCBI Taxonomy" id="412133"/>
    <lineage>
        <taxon>Eukaryota</taxon>
        <taxon>Metamonada</taxon>
        <taxon>Parabasalia</taxon>
        <taxon>Trichomonadida</taxon>
        <taxon>Trichomonadidae</taxon>
        <taxon>Trichomonas</taxon>
    </lineage>
</organism>
<keyword evidence="1" id="KW-0472">Membrane</keyword>
<dbReference type="VEuPathDB" id="TrichDB:TVAG_161050"/>
<keyword evidence="3" id="KW-1185">Reference proteome</keyword>
<gene>
    <name evidence="2" type="ORF">TVAG_161050</name>
</gene>
<dbReference type="RefSeq" id="XP_001324522.1">
    <property type="nucleotide sequence ID" value="XM_001324487.1"/>
</dbReference>
<dbReference type="EMBL" id="DS113304">
    <property type="protein sequence ID" value="EAY12299.1"/>
    <property type="molecule type" value="Genomic_DNA"/>
</dbReference>
<evidence type="ECO:0000313" key="2">
    <source>
        <dbReference type="EMBL" id="EAY12299.1"/>
    </source>
</evidence>
<accession>A2E4W0</accession>
<sequence length="370" mass="42097">MKNCEFIEISVLYSGNWSTFFQNLELIDCSILNDKSEINSLSNIITIKPDLKIYSVSDEPVKFITEQIVNYHDTKSRIDLNTAYLSSCSISDCQFLHLISNQAGGAIKIITSECNVTIHTTIFQNISCSSFFVNVDGGAIYLSATKGSLYIYESCCTDCFSLDTNHFAYAYIDGNSEFRFQSSCLCNCPGKNNHTGQSMYIHMNADISQCNFSNNYPRSYAVIYNYNDLESTIQNCLVFQNGIKDKSLISSRELNLHDSNFINNILDNDKSDNLVLASFDKNPYSVYCHNNNNFDESNLKSDLTVQNTLKFKDYCYIKPPKSWTPLILSLTGVVIILLIISIIFGVYLHKRYRKIENRQAHERSLQDDFG</sequence>
<dbReference type="InterPro" id="IPR011050">
    <property type="entry name" value="Pectin_lyase_fold/virulence"/>
</dbReference>
<dbReference type="KEGG" id="tva:4770261"/>
<keyword evidence="1" id="KW-0812">Transmembrane</keyword>
<dbReference type="Proteomes" id="UP000001542">
    <property type="component" value="Unassembled WGS sequence"/>
</dbReference>
<dbReference type="AlphaFoldDB" id="A2E4W0"/>
<keyword evidence="1" id="KW-1133">Transmembrane helix</keyword>
<dbReference type="InParanoid" id="A2E4W0"/>